<dbReference type="PANTHER" id="PTHR13817:SF73">
    <property type="entry name" value="FIBRONECTIN TYPE-III DOMAIN-CONTAINING PROTEIN"/>
    <property type="match status" value="1"/>
</dbReference>
<feature type="domain" description="Fibronectin type-III" evidence="3">
    <location>
        <begin position="42"/>
        <end position="147"/>
    </location>
</feature>
<gene>
    <name evidence="5" type="primary">LOC101852046</name>
</gene>
<evidence type="ECO:0000259" key="3">
    <source>
        <dbReference type="PROSITE" id="PS50853"/>
    </source>
</evidence>
<feature type="compositionally biased region" description="Polar residues" evidence="2">
    <location>
        <begin position="47"/>
        <end position="57"/>
    </location>
</feature>
<dbReference type="InterPro" id="IPR013783">
    <property type="entry name" value="Ig-like_fold"/>
</dbReference>
<feature type="region of interest" description="Disordered" evidence="2">
    <location>
        <begin position="369"/>
        <end position="424"/>
    </location>
</feature>
<dbReference type="Gene3D" id="2.60.40.10">
    <property type="entry name" value="Immunoglobulins"/>
    <property type="match status" value="1"/>
</dbReference>
<proteinExistence type="predicted"/>
<dbReference type="Proteomes" id="UP000694888">
    <property type="component" value="Unplaced"/>
</dbReference>
<evidence type="ECO:0000256" key="1">
    <source>
        <dbReference type="ARBA" id="ARBA00022737"/>
    </source>
</evidence>
<organism evidence="4 5">
    <name type="scientific">Aplysia californica</name>
    <name type="common">California sea hare</name>
    <dbReference type="NCBI Taxonomy" id="6500"/>
    <lineage>
        <taxon>Eukaryota</taxon>
        <taxon>Metazoa</taxon>
        <taxon>Spiralia</taxon>
        <taxon>Lophotrochozoa</taxon>
        <taxon>Mollusca</taxon>
        <taxon>Gastropoda</taxon>
        <taxon>Heterobranchia</taxon>
        <taxon>Euthyneura</taxon>
        <taxon>Tectipleura</taxon>
        <taxon>Aplysiida</taxon>
        <taxon>Aplysioidea</taxon>
        <taxon>Aplysiidae</taxon>
        <taxon>Aplysia</taxon>
    </lineage>
</organism>
<feature type="compositionally biased region" description="Polar residues" evidence="2">
    <location>
        <begin position="273"/>
        <end position="282"/>
    </location>
</feature>
<dbReference type="SUPFAM" id="SSF49265">
    <property type="entry name" value="Fibronectin type III"/>
    <property type="match status" value="1"/>
</dbReference>
<dbReference type="InterPro" id="IPR050964">
    <property type="entry name" value="Striated_Muscle_Regulatory"/>
</dbReference>
<feature type="region of interest" description="Disordered" evidence="2">
    <location>
        <begin position="131"/>
        <end position="156"/>
    </location>
</feature>
<dbReference type="RefSeq" id="XP_005107799.1">
    <property type="nucleotide sequence ID" value="XM_005107742.3"/>
</dbReference>
<feature type="region of interest" description="Disordered" evidence="2">
    <location>
        <begin position="1"/>
        <end position="65"/>
    </location>
</feature>
<dbReference type="SMART" id="SM00060">
    <property type="entry name" value="FN3"/>
    <property type="match status" value="1"/>
</dbReference>
<keyword evidence="4" id="KW-1185">Reference proteome</keyword>
<name>A0ABM0K3B7_APLCA</name>
<feature type="compositionally biased region" description="Basic and acidic residues" evidence="2">
    <location>
        <begin position="390"/>
        <end position="424"/>
    </location>
</feature>
<evidence type="ECO:0000256" key="2">
    <source>
        <dbReference type="SAM" id="MobiDB-lite"/>
    </source>
</evidence>
<dbReference type="InterPro" id="IPR036116">
    <property type="entry name" value="FN3_sf"/>
</dbReference>
<dbReference type="Pfam" id="PF00041">
    <property type="entry name" value="fn3"/>
    <property type="match status" value="1"/>
</dbReference>
<evidence type="ECO:0000313" key="5">
    <source>
        <dbReference type="RefSeq" id="XP_005107799.1"/>
    </source>
</evidence>
<sequence length="676" mass="73409">MGANQSNGDDVMYHAGSSGQFTRAGHYRVPDGHKKSKAKPGPPPRPTVTSVTHSSAHISWAPPRHTHGHDVIAYTVEMCGVAGGGNSDVIAPGDREWRVLTKNCQSTRYDARYLTPDSAYTFRVRAENVYGTGKPSAPSEPATTKMFESQTDPSIGVDADQTSYGLENGVKVKDKSAGGLHRRHSFNMHLDGAVTSILNHSDIVLASPSPSSSFSSTLAHDRSERSGSLTRHHVSRTSLTSGRKSATPIMLPGTGTDSLNRLRESRNSLRASTSDYGVSSTIGREPGKTRFRESRSSIGSSISDIQSPASIAGDESRKRQRGSRGSLRSSTSDLTVSHSNNGGSSSNSNSREGSLCDCSAISDSYNHEVGHALTNGDSHRDRRHALTNGDSHRDGRHALSNGDSHRDGRHALTNGDSHRSERRSEEYPVHYHNVNNNNNNNNKYNNICNNVSSHSASDVIGDYESCKLGHNDIRHNDDTRHPNNIGVGGGDDDDDDDDIARFKEGLRKLDLQDGKLKLEELRDKLRVSDVTLSGSDVTFSQCPATRGYYDSLENPWERVTSPDGVSQRILAAPFCDDIKMALYARNLSDGEISLDSHSLSSSSNHSAESDNEAGDFRTLRSVLQSNNMLVKTSRAQPELMGVVMADTGEARVLTRGRLTTIVDADEEDETVRVTTL</sequence>
<dbReference type="GeneID" id="101852046"/>
<feature type="compositionally biased region" description="Low complexity" evidence="2">
    <location>
        <begin position="296"/>
        <end position="307"/>
    </location>
</feature>
<keyword evidence="1" id="KW-0677">Repeat</keyword>
<feature type="region of interest" description="Disordered" evidence="2">
    <location>
        <begin position="209"/>
        <end position="354"/>
    </location>
</feature>
<dbReference type="PROSITE" id="PS50853">
    <property type="entry name" value="FN3"/>
    <property type="match status" value="1"/>
</dbReference>
<protein>
    <submittedName>
        <fullName evidence="5">Transcription initiation factor TFIID subunit 1</fullName>
    </submittedName>
</protein>
<evidence type="ECO:0000313" key="4">
    <source>
        <dbReference type="Proteomes" id="UP000694888"/>
    </source>
</evidence>
<feature type="compositionally biased region" description="Low complexity" evidence="2">
    <location>
        <begin position="323"/>
        <end position="353"/>
    </location>
</feature>
<dbReference type="PANTHER" id="PTHR13817">
    <property type="entry name" value="TITIN"/>
    <property type="match status" value="1"/>
</dbReference>
<feature type="compositionally biased region" description="Low complexity" evidence="2">
    <location>
        <begin position="594"/>
        <end position="606"/>
    </location>
</feature>
<dbReference type="InterPro" id="IPR003961">
    <property type="entry name" value="FN3_dom"/>
</dbReference>
<reference evidence="5" key="1">
    <citation type="submission" date="2025-08" db="UniProtKB">
        <authorList>
            <consortium name="RefSeq"/>
        </authorList>
    </citation>
    <scope>IDENTIFICATION</scope>
</reference>
<feature type="region of interest" description="Disordered" evidence="2">
    <location>
        <begin position="594"/>
        <end position="613"/>
    </location>
</feature>
<dbReference type="CDD" id="cd00063">
    <property type="entry name" value="FN3"/>
    <property type="match status" value="1"/>
</dbReference>
<feature type="compositionally biased region" description="Basic and acidic residues" evidence="2">
    <location>
        <begin position="285"/>
        <end position="295"/>
    </location>
</feature>
<accession>A0ABM0K3B7</accession>